<organism evidence="2 3">
    <name type="scientific">Phytophthora palmivora</name>
    <dbReference type="NCBI Taxonomy" id="4796"/>
    <lineage>
        <taxon>Eukaryota</taxon>
        <taxon>Sar</taxon>
        <taxon>Stramenopiles</taxon>
        <taxon>Oomycota</taxon>
        <taxon>Peronosporomycetes</taxon>
        <taxon>Peronosporales</taxon>
        <taxon>Peronosporaceae</taxon>
        <taxon>Phytophthora</taxon>
    </lineage>
</organism>
<gene>
    <name evidence="2" type="ORF">PHPALM_30137</name>
</gene>
<dbReference type="Proteomes" id="UP000237271">
    <property type="component" value="Unassembled WGS sequence"/>
</dbReference>
<evidence type="ECO:0000313" key="3">
    <source>
        <dbReference type="Proteomes" id="UP000237271"/>
    </source>
</evidence>
<feature type="compositionally biased region" description="Acidic residues" evidence="1">
    <location>
        <begin position="52"/>
        <end position="61"/>
    </location>
</feature>
<name>A0A2P4X5W4_9STRA</name>
<evidence type="ECO:0000256" key="1">
    <source>
        <dbReference type="SAM" id="MobiDB-lite"/>
    </source>
</evidence>
<protein>
    <recommendedName>
        <fullName evidence="4">ABC Superfamily</fullName>
    </recommendedName>
</protein>
<evidence type="ECO:0000313" key="2">
    <source>
        <dbReference type="EMBL" id="POM60936.1"/>
    </source>
</evidence>
<accession>A0A2P4X5W4</accession>
<dbReference type="OrthoDB" id="146921at2759"/>
<reference evidence="2 3" key="1">
    <citation type="journal article" date="2017" name="Genome Biol. Evol.">
        <title>Phytophthora megakarya and P. palmivora, closely related causal agents of cacao black pod rot, underwent increases in genome sizes and gene numbers by different mechanisms.</title>
        <authorList>
            <person name="Ali S.S."/>
            <person name="Shao J."/>
            <person name="Lary D.J."/>
            <person name="Kronmiller B."/>
            <person name="Shen D."/>
            <person name="Strem M.D."/>
            <person name="Amoako-Attah I."/>
            <person name="Akrofi A.Y."/>
            <person name="Begoude B.A."/>
            <person name="Ten Hoopen G.M."/>
            <person name="Coulibaly K."/>
            <person name="Kebe B.I."/>
            <person name="Melnick R.L."/>
            <person name="Guiltinan M.J."/>
            <person name="Tyler B.M."/>
            <person name="Meinhardt L.W."/>
            <person name="Bailey B.A."/>
        </authorList>
    </citation>
    <scope>NUCLEOTIDE SEQUENCE [LARGE SCALE GENOMIC DNA]</scope>
    <source>
        <strain evidence="3">sbr112.9</strain>
    </source>
</reference>
<feature type="region of interest" description="Disordered" evidence="1">
    <location>
        <begin position="1"/>
        <end position="63"/>
    </location>
</feature>
<sequence length="90" mass="9447">MPKEASTHGASAPSKSNIARAKTGKAKSKDKAASRKEVRKAASEAASKAPAESDEVEEEGASTELQAISNVLDEPQERYQVAQLHGATKV</sequence>
<proteinExistence type="predicted"/>
<keyword evidence="3" id="KW-1185">Reference proteome</keyword>
<feature type="compositionally biased region" description="Basic and acidic residues" evidence="1">
    <location>
        <begin position="27"/>
        <end position="42"/>
    </location>
</feature>
<dbReference type="AlphaFoldDB" id="A0A2P4X5W4"/>
<dbReference type="EMBL" id="NCKW01016555">
    <property type="protein sequence ID" value="POM60936.1"/>
    <property type="molecule type" value="Genomic_DNA"/>
</dbReference>
<comment type="caution">
    <text evidence="2">The sequence shown here is derived from an EMBL/GenBank/DDBJ whole genome shotgun (WGS) entry which is preliminary data.</text>
</comment>
<evidence type="ECO:0008006" key="4">
    <source>
        <dbReference type="Google" id="ProtNLM"/>
    </source>
</evidence>